<dbReference type="GO" id="GO:0030655">
    <property type="term" value="P:beta-lactam antibiotic catabolic process"/>
    <property type="evidence" value="ECO:0007669"/>
    <property type="project" value="InterPro"/>
</dbReference>
<evidence type="ECO:0000259" key="4">
    <source>
        <dbReference type="Pfam" id="PF13354"/>
    </source>
</evidence>
<dbReference type="InterPro" id="IPR045155">
    <property type="entry name" value="Beta-lactam_cat"/>
</dbReference>
<dbReference type="SUPFAM" id="SSF56601">
    <property type="entry name" value="beta-lactamase/transpeptidase-like"/>
    <property type="match status" value="1"/>
</dbReference>
<comment type="similarity">
    <text evidence="2">Belongs to the class-A beta-lactamase family.</text>
</comment>
<dbReference type="InterPro" id="IPR000871">
    <property type="entry name" value="Beta-lactam_class-A"/>
</dbReference>
<evidence type="ECO:0000256" key="2">
    <source>
        <dbReference type="ARBA" id="ARBA00009009"/>
    </source>
</evidence>
<protein>
    <recommendedName>
        <fullName evidence="3">beta-lactamase</fullName>
        <ecNumber evidence="3">3.5.2.6</ecNumber>
    </recommendedName>
</protein>
<keyword evidence="5" id="KW-0378">Hydrolase</keyword>
<comment type="catalytic activity">
    <reaction evidence="1">
        <text>a beta-lactam + H2O = a substituted beta-amino acid</text>
        <dbReference type="Rhea" id="RHEA:20401"/>
        <dbReference type="ChEBI" id="CHEBI:15377"/>
        <dbReference type="ChEBI" id="CHEBI:35627"/>
        <dbReference type="ChEBI" id="CHEBI:140347"/>
        <dbReference type="EC" id="3.5.2.6"/>
    </reaction>
</comment>
<gene>
    <name evidence="5" type="ORF">FKV23_10440</name>
</gene>
<dbReference type="InterPro" id="IPR012338">
    <property type="entry name" value="Beta-lactam/transpept-like"/>
</dbReference>
<dbReference type="Proteomes" id="UP000317199">
    <property type="component" value="Chromosome"/>
</dbReference>
<proteinExistence type="inferred from homology"/>
<dbReference type="AlphaFoldDB" id="A0A514BWP8"/>
<dbReference type="GO" id="GO:0008800">
    <property type="term" value="F:beta-lactamase activity"/>
    <property type="evidence" value="ECO:0007669"/>
    <property type="project" value="UniProtKB-EC"/>
</dbReference>
<accession>A0A514BWP8</accession>
<evidence type="ECO:0000256" key="1">
    <source>
        <dbReference type="ARBA" id="ARBA00001526"/>
    </source>
</evidence>
<dbReference type="GO" id="GO:0046677">
    <property type="term" value="P:response to antibiotic"/>
    <property type="evidence" value="ECO:0007669"/>
    <property type="project" value="InterPro"/>
</dbReference>
<feature type="domain" description="Beta-lactamase class A catalytic" evidence="4">
    <location>
        <begin position="59"/>
        <end position="175"/>
    </location>
</feature>
<dbReference type="Pfam" id="PF13354">
    <property type="entry name" value="Beta-lactamase2"/>
    <property type="match status" value="2"/>
</dbReference>
<dbReference type="PANTHER" id="PTHR35333:SF3">
    <property type="entry name" value="BETA-LACTAMASE-TYPE TRANSPEPTIDASE FOLD CONTAINING PROTEIN"/>
    <property type="match status" value="1"/>
</dbReference>
<sequence length="364" mass="38903">MLCAVIVAAVVVLAGCRPGQQEPEHGSIEVPTGAPVPPWAEPLDTAAARIDEAMPGSFGIHVRHLDTATDNQAGSLDRGGDRRWYLSSTIKVPVAIAVLERVDAGDLALDEELVLSETDYVDGAGDLLMQDPGTRYSIATLLEKSLQDSDSTATDMLIRLIGEDVLNRRIADWTGGGFGPITTIVQVRYDAYGALHPGVAELSNMDLVRLRNSRAGEARLVALAKALGVPRDELDTRDLDDVFGRYYETGRNSATLEAYALMLEKLVTGELLSEASTRRILDHMRAITTGDRRIQAGLPSGTDFAQKTGTQVARACNVGVLDPDKGAGGATVVVACAEDFEDLAQAERAFREFGQALGETGLAR</sequence>
<dbReference type="EMBL" id="CP041242">
    <property type="protein sequence ID" value="QDH71834.1"/>
    <property type="molecule type" value="Genomic_DNA"/>
</dbReference>
<keyword evidence="6" id="KW-1185">Reference proteome</keyword>
<feature type="domain" description="Beta-lactamase class A catalytic" evidence="4">
    <location>
        <begin position="214"/>
        <end position="333"/>
    </location>
</feature>
<evidence type="ECO:0000256" key="3">
    <source>
        <dbReference type="ARBA" id="ARBA00012865"/>
    </source>
</evidence>
<evidence type="ECO:0000313" key="6">
    <source>
        <dbReference type="Proteomes" id="UP000317199"/>
    </source>
</evidence>
<reference evidence="5 6" key="1">
    <citation type="submission" date="2019-06" db="EMBL/GenBank/DDBJ databases">
        <title>Lysobacter alkalisoli sp. nov. isolated from saline-alkali soil.</title>
        <authorList>
            <person name="Sun J.-Q."/>
            <person name="Xu L."/>
        </authorList>
    </citation>
    <scope>NUCLEOTIDE SEQUENCE [LARGE SCALE GENOMIC DNA]</scope>
    <source>
        <strain evidence="5 6">SJ-36</strain>
    </source>
</reference>
<dbReference type="EC" id="3.5.2.6" evidence="3"/>
<organism evidence="5 6">
    <name type="scientific">Marilutibacter alkalisoli</name>
    <dbReference type="NCBI Taxonomy" id="2591633"/>
    <lineage>
        <taxon>Bacteria</taxon>
        <taxon>Pseudomonadati</taxon>
        <taxon>Pseudomonadota</taxon>
        <taxon>Gammaproteobacteria</taxon>
        <taxon>Lysobacterales</taxon>
        <taxon>Lysobacteraceae</taxon>
        <taxon>Marilutibacter</taxon>
    </lineage>
</organism>
<name>A0A514BWP8_9GAMM</name>
<dbReference type="Gene3D" id="3.40.710.10">
    <property type="entry name" value="DD-peptidase/beta-lactamase superfamily"/>
    <property type="match status" value="1"/>
</dbReference>
<dbReference type="PANTHER" id="PTHR35333">
    <property type="entry name" value="BETA-LACTAMASE"/>
    <property type="match status" value="1"/>
</dbReference>
<dbReference type="KEGG" id="lyj:FKV23_10440"/>
<dbReference type="OrthoDB" id="9784149at2"/>
<evidence type="ECO:0000313" key="5">
    <source>
        <dbReference type="EMBL" id="QDH71834.1"/>
    </source>
</evidence>